<reference evidence="1 2" key="1">
    <citation type="journal article" date="2013" name="ISME J.">
        <title>A metabolic model for members of the genus Tetrasphaera involved in enhanced biological phosphorus removal.</title>
        <authorList>
            <person name="Kristiansen R."/>
            <person name="Nguyen H.T.T."/>
            <person name="Saunders A.M."/>
            <person name="Nielsen J.L."/>
            <person name="Wimmer R."/>
            <person name="Le V.Q."/>
            <person name="McIlroy S.J."/>
            <person name="Petrovski S."/>
            <person name="Seviour R.J."/>
            <person name="Calteau A."/>
            <person name="Nielsen K.L."/>
            <person name="Nielsen P.H."/>
        </authorList>
    </citation>
    <scope>NUCLEOTIDE SEQUENCE [LARGE SCALE GENOMIC DNA]</scope>
    <source>
        <strain evidence="1 2">T1-X7</strain>
    </source>
</reference>
<organism evidence="1 2">
    <name type="scientific">Nostocoides japonicum T1-X7</name>
    <dbReference type="NCBI Taxonomy" id="1194083"/>
    <lineage>
        <taxon>Bacteria</taxon>
        <taxon>Bacillati</taxon>
        <taxon>Actinomycetota</taxon>
        <taxon>Actinomycetes</taxon>
        <taxon>Micrococcales</taxon>
        <taxon>Intrasporangiaceae</taxon>
        <taxon>Nostocoides</taxon>
    </lineage>
</organism>
<gene>
    <name evidence="1" type="ORF">BN12_100022</name>
</gene>
<evidence type="ECO:0000313" key="2">
    <source>
        <dbReference type="Proteomes" id="UP000035721"/>
    </source>
</evidence>
<keyword evidence="2" id="KW-1185">Reference proteome</keyword>
<protein>
    <submittedName>
        <fullName evidence="1">Uncharacterized protein</fullName>
    </submittedName>
</protein>
<name>A0A077LSM5_9MICO</name>
<comment type="caution">
    <text evidence="1">The sequence shown here is derived from an EMBL/GenBank/DDBJ whole genome shotgun (WGS) entry which is preliminary data.</text>
</comment>
<dbReference type="AlphaFoldDB" id="A0A077LSM5"/>
<accession>A0A077LSM5</accession>
<dbReference type="Proteomes" id="UP000035721">
    <property type="component" value="Unassembled WGS sequence"/>
</dbReference>
<proteinExistence type="predicted"/>
<sequence>MTRPSRHVGRRGALVVGLAVGVLASVAVPLARASTYTYCNGLVTNEGQVRTSGQRSTVSGGSASVALGFGTQYIITYYPPPGGYDAFWASGNAPALTTLAHATQSLPRSKCYWYWAGQGGSAHFTCQVYS</sequence>
<evidence type="ECO:0000313" key="1">
    <source>
        <dbReference type="EMBL" id="CCH75993.1"/>
    </source>
</evidence>
<dbReference type="EMBL" id="CAJB01000002">
    <property type="protein sequence ID" value="CCH75993.1"/>
    <property type="molecule type" value="Genomic_DNA"/>
</dbReference>
<dbReference type="STRING" id="1194083.BN12_100022"/>
<dbReference type="InterPro" id="IPR006311">
    <property type="entry name" value="TAT_signal"/>
</dbReference>
<dbReference type="PROSITE" id="PS51318">
    <property type="entry name" value="TAT"/>
    <property type="match status" value="1"/>
</dbReference>